<name>A0AC35TK65_9BILA</name>
<dbReference type="WBParaSite" id="RSKR_0000144250.1">
    <property type="protein sequence ID" value="RSKR_0000144250.1"/>
    <property type="gene ID" value="RSKR_0000144250"/>
</dbReference>
<evidence type="ECO:0000313" key="2">
    <source>
        <dbReference type="WBParaSite" id="RSKR_0000144250.1"/>
    </source>
</evidence>
<proteinExistence type="predicted"/>
<evidence type="ECO:0000313" key="1">
    <source>
        <dbReference type="Proteomes" id="UP000095286"/>
    </source>
</evidence>
<protein>
    <submittedName>
        <fullName evidence="2">Uncharacterized protein</fullName>
    </submittedName>
</protein>
<dbReference type="Proteomes" id="UP000095286">
    <property type="component" value="Unplaced"/>
</dbReference>
<organism evidence="1 2">
    <name type="scientific">Rhabditophanes sp. KR3021</name>
    <dbReference type="NCBI Taxonomy" id="114890"/>
    <lineage>
        <taxon>Eukaryota</taxon>
        <taxon>Metazoa</taxon>
        <taxon>Ecdysozoa</taxon>
        <taxon>Nematoda</taxon>
        <taxon>Chromadorea</taxon>
        <taxon>Rhabditida</taxon>
        <taxon>Tylenchina</taxon>
        <taxon>Panagrolaimomorpha</taxon>
        <taxon>Strongyloidoidea</taxon>
        <taxon>Alloionematidae</taxon>
        <taxon>Rhabditophanes</taxon>
    </lineage>
</organism>
<reference evidence="2" key="1">
    <citation type="submission" date="2016-11" db="UniProtKB">
        <authorList>
            <consortium name="WormBaseParasite"/>
        </authorList>
    </citation>
    <scope>IDENTIFICATION</scope>
    <source>
        <strain evidence="2">KR3021</strain>
    </source>
</reference>
<sequence>MNSVDFANLQIKEVSRYQKNYNEALQSVKGKSISKTEELADPTDRQILGLQLKKHKCSQFNCLALRQRYEYIRNREMVRT</sequence>
<accession>A0AC35TK65</accession>